<name>A0A4U5P8T5_STECR</name>
<keyword evidence="1 2" id="KW-0539">Nucleus</keyword>
<dbReference type="Gene3D" id="2.60.40.1970">
    <property type="entry name" value="YEATS domain"/>
    <property type="match status" value="1"/>
</dbReference>
<evidence type="ECO:0000313" key="5">
    <source>
        <dbReference type="EMBL" id="TKR92658.1"/>
    </source>
</evidence>
<dbReference type="Pfam" id="PF03366">
    <property type="entry name" value="YEATS"/>
    <property type="match status" value="1"/>
</dbReference>
<feature type="compositionally biased region" description="Polar residues" evidence="3">
    <location>
        <begin position="343"/>
        <end position="358"/>
    </location>
</feature>
<comment type="subcellular location">
    <subcellularLocation>
        <location evidence="2">Nucleus</location>
    </subcellularLocation>
</comment>
<comment type="caution">
    <text evidence="5">The sequence shown here is derived from an EMBL/GenBank/DDBJ whole genome shotgun (WGS) entry which is preliminary data.</text>
</comment>
<dbReference type="OrthoDB" id="10053467at2759"/>
<dbReference type="STRING" id="34508.A0A4U5P8T5"/>
<feature type="domain" description="YEATS" evidence="4">
    <location>
        <begin position="34"/>
        <end position="241"/>
    </location>
</feature>
<proteinExistence type="predicted"/>
<dbReference type="InterPro" id="IPR055129">
    <property type="entry name" value="YEATS_dom"/>
</dbReference>
<dbReference type="Proteomes" id="UP000298663">
    <property type="component" value="Unassembled WGS sequence"/>
</dbReference>
<reference evidence="5 6" key="1">
    <citation type="journal article" date="2015" name="Genome Biol.">
        <title>Comparative genomics of Steinernema reveals deeply conserved gene regulatory networks.</title>
        <authorList>
            <person name="Dillman A.R."/>
            <person name="Macchietto M."/>
            <person name="Porter C.F."/>
            <person name="Rogers A."/>
            <person name="Williams B."/>
            <person name="Antoshechkin I."/>
            <person name="Lee M.M."/>
            <person name="Goodwin Z."/>
            <person name="Lu X."/>
            <person name="Lewis E.E."/>
            <person name="Goodrich-Blair H."/>
            <person name="Stock S.P."/>
            <person name="Adams B.J."/>
            <person name="Sternberg P.W."/>
            <person name="Mortazavi A."/>
        </authorList>
    </citation>
    <scope>NUCLEOTIDE SEQUENCE [LARGE SCALE GENOMIC DNA]</scope>
    <source>
        <strain evidence="5 6">ALL</strain>
    </source>
</reference>
<sequence length="524" mass="58541">MKECFIIYRISDLCPHQFWLNEGAMQQTATNISSGKKNQLFISLVVGHETEMLDQPTSEGYTHRWKVFVKTPGPNQLTDRSFIKKVGFRLHPDFKNPERIVRKPPFEVSEQGYGGFTIPVTVVFAEDTLKPFSFNYDLSLEMSKLPDACVLCVLDLFAIEPFSIHRRVQLLAVNEKVSPTFMEMIPKYCTGEKKKKKNKRDKEPHNETPTTSSRHNGADEKEKKKMENMPSEDSYPASPMSALFSEQKPKSRKSPEGLGSSPAPPKRSAEEKMKKIKRPKHTSSSSKATPEEPSRTPEKKNVRVLEHDLFSTALQNSAIQKMGEPRKRKNEAVDQLFFEKKTSSSNISKDTSNFQQRHTTAKRAPTHSQIAHMKNRHPGKKTPEPPKRDTNSPLSAKTSARLTESPTCSTPVSSNLSDDPQSNLSSPSTPSTSAASPGNYHSAFEIASPTLSSHEEELPSIDAESLSGQISSLSDPAVILRLAECLISSDCSHLVQISNNLLQCDLRELPFSLLSSISHILHSR</sequence>
<evidence type="ECO:0000313" key="6">
    <source>
        <dbReference type="Proteomes" id="UP000298663"/>
    </source>
</evidence>
<dbReference type="PANTHER" id="PTHR47827:SF3">
    <property type="entry name" value="AF-9 ANC1 HOMOLOGY DOMAIN-CONTAINING PROTEIN"/>
    <property type="match status" value="1"/>
</dbReference>
<feature type="compositionally biased region" description="Polar residues" evidence="3">
    <location>
        <begin position="391"/>
        <end position="424"/>
    </location>
</feature>
<dbReference type="PROSITE" id="PS51037">
    <property type="entry name" value="YEATS"/>
    <property type="match status" value="1"/>
</dbReference>
<dbReference type="GO" id="GO:0008023">
    <property type="term" value="C:transcription elongation factor complex"/>
    <property type="evidence" value="ECO:0007669"/>
    <property type="project" value="TreeGrafter"/>
</dbReference>
<dbReference type="GO" id="GO:0003682">
    <property type="term" value="F:chromatin binding"/>
    <property type="evidence" value="ECO:0007669"/>
    <property type="project" value="TreeGrafter"/>
</dbReference>
<feature type="compositionally biased region" description="Basic and acidic residues" evidence="3">
    <location>
        <begin position="216"/>
        <end position="227"/>
    </location>
</feature>
<protein>
    <recommendedName>
        <fullName evidence="4">YEATS domain-containing protein</fullName>
    </recommendedName>
</protein>
<dbReference type="EMBL" id="AZBU02000002">
    <property type="protein sequence ID" value="TKR92658.1"/>
    <property type="molecule type" value="Genomic_DNA"/>
</dbReference>
<feature type="compositionally biased region" description="Basic and acidic residues" evidence="3">
    <location>
        <begin position="289"/>
        <end position="309"/>
    </location>
</feature>
<dbReference type="AlphaFoldDB" id="A0A4U5P8T5"/>
<feature type="region of interest" description="Disordered" evidence="3">
    <location>
        <begin position="192"/>
        <end position="440"/>
    </location>
</feature>
<evidence type="ECO:0000256" key="2">
    <source>
        <dbReference type="PROSITE-ProRule" id="PRU00376"/>
    </source>
</evidence>
<organism evidence="5 6">
    <name type="scientific">Steinernema carpocapsae</name>
    <name type="common">Entomopathogenic nematode</name>
    <dbReference type="NCBI Taxonomy" id="34508"/>
    <lineage>
        <taxon>Eukaryota</taxon>
        <taxon>Metazoa</taxon>
        <taxon>Ecdysozoa</taxon>
        <taxon>Nematoda</taxon>
        <taxon>Chromadorea</taxon>
        <taxon>Rhabditida</taxon>
        <taxon>Tylenchina</taxon>
        <taxon>Panagrolaimomorpha</taxon>
        <taxon>Strongyloidoidea</taxon>
        <taxon>Steinernematidae</taxon>
        <taxon>Steinernema</taxon>
    </lineage>
</organism>
<dbReference type="InterPro" id="IPR052790">
    <property type="entry name" value="YEATS_domain"/>
</dbReference>
<keyword evidence="6" id="KW-1185">Reference proteome</keyword>
<dbReference type="InterPro" id="IPR038704">
    <property type="entry name" value="YEAST_sf"/>
</dbReference>
<evidence type="ECO:0000259" key="4">
    <source>
        <dbReference type="PROSITE" id="PS51037"/>
    </source>
</evidence>
<feature type="compositionally biased region" description="Basic and acidic residues" evidence="3">
    <location>
        <begin position="381"/>
        <end position="390"/>
    </location>
</feature>
<dbReference type="GO" id="GO:0045893">
    <property type="term" value="P:positive regulation of DNA-templated transcription"/>
    <property type="evidence" value="ECO:0007669"/>
    <property type="project" value="TreeGrafter"/>
</dbReference>
<feature type="compositionally biased region" description="Low complexity" evidence="3">
    <location>
        <begin position="425"/>
        <end position="437"/>
    </location>
</feature>
<gene>
    <name evidence="5" type="ORF">L596_007270</name>
</gene>
<dbReference type="PANTHER" id="PTHR47827">
    <property type="entry name" value="AHD DOMAIN-CONTAINING PROTEIN"/>
    <property type="match status" value="1"/>
</dbReference>
<accession>A0A4U5P8T5</accession>
<evidence type="ECO:0000256" key="1">
    <source>
        <dbReference type="ARBA" id="ARBA00023242"/>
    </source>
</evidence>
<dbReference type="CDD" id="cd16906">
    <property type="entry name" value="YEATS_AF-9_like"/>
    <property type="match status" value="1"/>
</dbReference>
<reference evidence="5 6" key="2">
    <citation type="journal article" date="2019" name="G3 (Bethesda)">
        <title>Hybrid Assembly of the Genome of the Entomopathogenic Nematode Steinernema carpocapsae Identifies the X-Chromosome.</title>
        <authorList>
            <person name="Serra L."/>
            <person name="Macchietto M."/>
            <person name="Macias-Munoz A."/>
            <person name="McGill C.J."/>
            <person name="Rodriguez I.M."/>
            <person name="Rodriguez B."/>
            <person name="Murad R."/>
            <person name="Mortazavi A."/>
        </authorList>
    </citation>
    <scope>NUCLEOTIDE SEQUENCE [LARGE SCALE GENOMIC DNA]</scope>
    <source>
        <strain evidence="5 6">ALL</strain>
    </source>
</reference>
<evidence type="ECO:0000256" key="3">
    <source>
        <dbReference type="SAM" id="MobiDB-lite"/>
    </source>
</evidence>